<sequence length="175" mass="19426">MSARMDNLPAPPFPQRVGDRLIGQLLRRAWGSSYTASEIIDPMLSVIELLVASRVRAQQERLDLMDRLDHRIARSVDYIETHYGDALTIAELAGIACLSPGHFSRTFKAAMGVPVWAYVTCRRCERAKEMLLTTSVSIAEIAYRCGFANQGHLTRCFKEAFGVTPAAARNGLHCT</sequence>
<keyword evidence="1" id="KW-0805">Transcription regulation</keyword>
<evidence type="ECO:0000259" key="4">
    <source>
        <dbReference type="PROSITE" id="PS01124"/>
    </source>
</evidence>
<dbReference type="Pfam" id="PF12833">
    <property type="entry name" value="HTH_18"/>
    <property type="match status" value="1"/>
</dbReference>
<keyword evidence="6" id="KW-1185">Reference proteome</keyword>
<dbReference type="AlphaFoldDB" id="A0A6N6JJU5"/>
<protein>
    <recommendedName>
        <fullName evidence="4">HTH araC/xylS-type domain-containing protein</fullName>
    </recommendedName>
</protein>
<name>A0A6N6JJU5_9RHOB</name>
<keyword evidence="2" id="KW-0238">DNA-binding</keyword>
<reference evidence="5 6" key="1">
    <citation type="submission" date="2019-12" db="EMBL/GenBank/DDBJ databases">
        <title>Litoreibacter badius sp. nov., a novel bacteriochlorophyll a-containing bacterium in the genus Litoreibacter.</title>
        <authorList>
            <person name="Kanamuro M."/>
            <person name="Takabe Y."/>
            <person name="Mori K."/>
            <person name="Takaichi S."/>
            <person name="Hanada S."/>
        </authorList>
    </citation>
    <scope>NUCLEOTIDE SEQUENCE [LARGE SCALE GENOMIC DNA]</scope>
    <source>
        <strain evidence="5 6">K6</strain>
    </source>
</reference>
<evidence type="ECO:0000256" key="1">
    <source>
        <dbReference type="ARBA" id="ARBA00023015"/>
    </source>
</evidence>
<dbReference type="PRINTS" id="PR00032">
    <property type="entry name" value="HTHARAC"/>
</dbReference>
<dbReference type="GO" id="GO:0003700">
    <property type="term" value="F:DNA-binding transcription factor activity"/>
    <property type="evidence" value="ECO:0007669"/>
    <property type="project" value="InterPro"/>
</dbReference>
<dbReference type="Proteomes" id="UP000436822">
    <property type="component" value="Unassembled WGS sequence"/>
</dbReference>
<dbReference type="EMBL" id="BLJE01000005">
    <property type="protein sequence ID" value="GFE66603.1"/>
    <property type="molecule type" value="Genomic_DNA"/>
</dbReference>
<keyword evidence="3" id="KW-0804">Transcription</keyword>
<dbReference type="InterPro" id="IPR050204">
    <property type="entry name" value="AraC_XylS_family_regulators"/>
</dbReference>
<feature type="domain" description="HTH araC/xylS-type" evidence="4">
    <location>
        <begin position="73"/>
        <end position="171"/>
    </location>
</feature>
<proteinExistence type="predicted"/>
<dbReference type="PANTHER" id="PTHR46796">
    <property type="entry name" value="HTH-TYPE TRANSCRIPTIONAL ACTIVATOR RHAS-RELATED"/>
    <property type="match status" value="1"/>
</dbReference>
<dbReference type="GO" id="GO:0043565">
    <property type="term" value="F:sequence-specific DNA binding"/>
    <property type="evidence" value="ECO:0007669"/>
    <property type="project" value="InterPro"/>
</dbReference>
<dbReference type="SMART" id="SM00342">
    <property type="entry name" value="HTH_ARAC"/>
    <property type="match status" value="1"/>
</dbReference>
<dbReference type="InterPro" id="IPR009057">
    <property type="entry name" value="Homeodomain-like_sf"/>
</dbReference>
<evidence type="ECO:0000256" key="2">
    <source>
        <dbReference type="ARBA" id="ARBA00023125"/>
    </source>
</evidence>
<evidence type="ECO:0000313" key="6">
    <source>
        <dbReference type="Proteomes" id="UP000436822"/>
    </source>
</evidence>
<evidence type="ECO:0000256" key="3">
    <source>
        <dbReference type="ARBA" id="ARBA00023163"/>
    </source>
</evidence>
<accession>A0A6N6JJU5</accession>
<gene>
    <name evidence="5" type="ORF">KIN_36770</name>
</gene>
<comment type="caution">
    <text evidence="5">The sequence shown here is derived from an EMBL/GenBank/DDBJ whole genome shotgun (WGS) entry which is preliminary data.</text>
</comment>
<dbReference type="PROSITE" id="PS01124">
    <property type="entry name" value="HTH_ARAC_FAMILY_2"/>
    <property type="match status" value="1"/>
</dbReference>
<organism evidence="5 6">
    <name type="scientific">Litoreibacter roseus</name>
    <dbReference type="NCBI Taxonomy" id="2601869"/>
    <lineage>
        <taxon>Bacteria</taxon>
        <taxon>Pseudomonadati</taxon>
        <taxon>Pseudomonadota</taxon>
        <taxon>Alphaproteobacteria</taxon>
        <taxon>Rhodobacterales</taxon>
        <taxon>Roseobacteraceae</taxon>
        <taxon>Litoreibacter</taxon>
    </lineage>
</organism>
<evidence type="ECO:0000313" key="5">
    <source>
        <dbReference type="EMBL" id="GFE66603.1"/>
    </source>
</evidence>
<dbReference type="SUPFAM" id="SSF46689">
    <property type="entry name" value="Homeodomain-like"/>
    <property type="match status" value="2"/>
</dbReference>
<dbReference type="InterPro" id="IPR018060">
    <property type="entry name" value="HTH_AraC"/>
</dbReference>
<dbReference type="InterPro" id="IPR020449">
    <property type="entry name" value="Tscrpt_reg_AraC-type_HTH"/>
</dbReference>
<dbReference type="Gene3D" id="1.10.10.60">
    <property type="entry name" value="Homeodomain-like"/>
    <property type="match status" value="2"/>
</dbReference>